<dbReference type="SUPFAM" id="SSF48230">
    <property type="entry name" value="Chondroitin AC/alginate lyase"/>
    <property type="match status" value="1"/>
</dbReference>
<dbReference type="InterPro" id="IPR008397">
    <property type="entry name" value="Alginate_lyase_dom"/>
</dbReference>
<dbReference type="Proteomes" id="UP000078486">
    <property type="component" value="Unassembled WGS sequence"/>
</dbReference>
<evidence type="ECO:0000256" key="2">
    <source>
        <dbReference type="ARBA" id="ARBA00023239"/>
    </source>
</evidence>
<dbReference type="RefSeq" id="WP_084442468.1">
    <property type="nucleotide sequence ID" value="NZ_CP109796.1"/>
</dbReference>
<proteinExistence type="predicted"/>
<feature type="signal peptide" evidence="3">
    <location>
        <begin position="1"/>
        <end position="26"/>
    </location>
</feature>
<gene>
    <name evidence="5" type="ORF">AW736_19360</name>
</gene>
<dbReference type="GO" id="GO:0016829">
    <property type="term" value="F:lyase activity"/>
    <property type="evidence" value="ECO:0007669"/>
    <property type="project" value="UniProtKB-KW"/>
</dbReference>
<dbReference type="InterPro" id="IPR008929">
    <property type="entry name" value="Chondroitin_lyas"/>
</dbReference>
<dbReference type="AlphaFoldDB" id="A0A178IH30"/>
<dbReference type="EMBL" id="LRRQ01000137">
    <property type="protein sequence ID" value="OAM88336.1"/>
    <property type="molecule type" value="Genomic_DNA"/>
</dbReference>
<dbReference type="OrthoDB" id="428577at2"/>
<evidence type="ECO:0000256" key="3">
    <source>
        <dbReference type="SAM" id="SignalP"/>
    </source>
</evidence>
<organism evidence="5 6">
    <name type="scientific">Termitidicoccus mucosus</name>
    <dbReference type="NCBI Taxonomy" id="1184151"/>
    <lineage>
        <taxon>Bacteria</taxon>
        <taxon>Pseudomonadati</taxon>
        <taxon>Verrucomicrobiota</taxon>
        <taxon>Opitutia</taxon>
        <taxon>Opitutales</taxon>
        <taxon>Opitutaceae</taxon>
        <taxon>Termitidicoccus</taxon>
    </lineage>
</organism>
<feature type="domain" description="Alginate lyase" evidence="4">
    <location>
        <begin position="83"/>
        <end position="360"/>
    </location>
</feature>
<dbReference type="STRING" id="1184151.AW736_19360"/>
<dbReference type="GO" id="GO:0042597">
    <property type="term" value="C:periplasmic space"/>
    <property type="evidence" value="ECO:0007669"/>
    <property type="project" value="InterPro"/>
</dbReference>
<evidence type="ECO:0000256" key="1">
    <source>
        <dbReference type="ARBA" id="ARBA00022729"/>
    </source>
</evidence>
<feature type="chain" id="PRO_5008088826" description="Alginate lyase domain-containing protein" evidence="3">
    <location>
        <begin position="27"/>
        <end position="416"/>
    </location>
</feature>
<accession>A0A178IH30</accession>
<evidence type="ECO:0000259" key="4">
    <source>
        <dbReference type="Pfam" id="PF05426"/>
    </source>
</evidence>
<dbReference type="Pfam" id="PF05426">
    <property type="entry name" value="Alginate_lyase"/>
    <property type="match status" value="1"/>
</dbReference>
<evidence type="ECO:0000313" key="5">
    <source>
        <dbReference type="EMBL" id="OAM88336.1"/>
    </source>
</evidence>
<protein>
    <recommendedName>
        <fullName evidence="4">Alginate lyase domain-containing protein</fullName>
    </recommendedName>
</protein>
<evidence type="ECO:0000313" key="6">
    <source>
        <dbReference type="Proteomes" id="UP000078486"/>
    </source>
</evidence>
<keyword evidence="6" id="KW-1185">Reference proteome</keyword>
<keyword evidence="1 3" id="KW-0732">Signal</keyword>
<keyword evidence="2" id="KW-0456">Lyase</keyword>
<comment type="caution">
    <text evidence="5">The sequence shown here is derived from an EMBL/GenBank/DDBJ whole genome shotgun (WGS) entry which is preliminary data.</text>
</comment>
<name>A0A178IH30_9BACT</name>
<sequence length="416" mass="45285">MRSPARPFLLAAFAFCSLCLAPARIAAADASPPLPDIQGADPAVLAAARERIRAGDTSLKPAFDRLLRDAEKALALKPASVLDKTKIADSRDPHDYFSLGPYWWPDSAKPGGLPYIRRDGEVNPESKTGTDAPAFARTCKTVELLGLAYYFTGKTACAEKAAQLTRVWFLDPATRMNPNLTYAQGIPGRAASRGTGILESRHLASLTDGLALIDGSPAWTADDRAAMRAWLETFYAWLTTSKNGRDEAAAENNHGTWYDVQAAHLELALGKKEAALKRIKKQIPARVAAQIKADGRQPHELARTNSLGYSLFNLEALAALAQLGERAGWPEGWSHAAKDGRGIRAALAYVAPYIDPARTWPKKDLKPGDTDRIAPLLRAFLARQSDASLLALYEKFGDTPENKAARWQLLLPPPRK</sequence>
<dbReference type="Gene3D" id="1.50.10.100">
    <property type="entry name" value="Chondroitin AC/alginate lyase"/>
    <property type="match status" value="1"/>
</dbReference>
<reference evidence="5 6" key="1">
    <citation type="submission" date="2016-01" db="EMBL/GenBank/DDBJ databases">
        <title>High potential of lignocellulose degradation of a new Verrucomicrobia species.</title>
        <authorList>
            <person name="Wang Y."/>
            <person name="Shi Y."/>
            <person name="Qiu Z."/>
            <person name="Liu S."/>
            <person name="Yang H."/>
        </authorList>
    </citation>
    <scope>NUCLEOTIDE SEQUENCE [LARGE SCALE GENOMIC DNA]</scope>
    <source>
        <strain evidence="5 6">TSB47</strain>
    </source>
</reference>